<feature type="transmembrane region" description="Helical" evidence="8">
    <location>
        <begin position="27"/>
        <end position="47"/>
    </location>
</feature>
<dbReference type="OrthoDB" id="7947581at2"/>
<dbReference type="PANTHER" id="PTHR32196:SF21">
    <property type="entry name" value="ABC TRANSPORTER PERMEASE PROTEIN YPHD-RELATED"/>
    <property type="match status" value="1"/>
</dbReference>
<feature type="transmembrane region" description="Helical" evidence="8">
    <location>
        <begin position="59"/>
        <end position="75"/>
    </location>
</feature>
<dbReference type="Proteomes" id="UP000305654">
    <property type="component" value="Unassembled WGS sequence"/>
</dbReference>
<keyword evidence="7 8" id="KW-0472">Membrane</keyword>
<evidence type="ECO:0000256" key="6">
    <source>
        <dbReference type="ARBA" id="ARBA00022989"/>
    </source>
</evidence>
<dbReference type="EMBL" id="VCDI01000006">
    <property type="protein sequence ID" value="TLU71399.1"/>
    <property type="molecule type" value="Genomic_DNA"/>
</dbReference>
<dbReference type="CDD" id="cd06579">
    <property type="entry name" value="TM_PBP1_transp_AraH_like"/>
    <property type="match status" value="1"/>
</dbReference>
<feature type="transmembrane region" description="Helical" evidence="8">
    <location>
        <begin position="107"/>
        <end position="130"/>
    </location>
</feature>
<evidence type="ECO:0000256" key="4">
    <source>
        <dbReference type="ARBA" id="ARBA00022519"/>
    </source>
</evidence>
<evidence type="ECO:0000313" key="9">
    <source>
        <dbReference type="EMBL" id="TLU71399.1"/>
    </source>
</evidence>
<keyword evidence="2" id="KW-0813">Transport</keyword>
<feature type="transmembrane region" description="Helical" evidence="8">
    <location>
        <begin position="287"/>
        <end position="306"/>
    </location>
</feature>
<evidence type="ECO:0000256" key="3">
    <source>
        <dbReference type="ARBA" id="ARBA00022475"/>
    </source>
</evidence>
<keyword evidence="10" id="KW-1185">Reference proteome</keyword>
<proteinExistence type="predicted"/>
<keyword evidence="6 8" id="KW-1133">Transmembrane helix</keyword>
<sequence>MSAVRGASRPGGLAPVIRRIGVVNSRLTALLLLLVLVFGVVLGNALFNGASIRSMAYQLPELGILSLAMMVPLLSGGLDLSIISTANLVALTVAFLFHALVPHQPGVLWIVMQLVAILAGLALACVIGLVNGLIIARLEVSPILTTLGAMTLVKGISIGLTHGNVVTGFPATMVFIGNGAIAGVPLVMLIFIAVAAVMSVILNHTSFGHLVTMVGSNEEATRYSGVHTKRTLVKVYIASSLLAGIGGLIMMARFNSANAAYGESYLLITILAAVLGGISPSGGFGKVTGLVIALVILQLISTAFNLMNFSQFLTLTIWGGTLIAVAGLGRIRERLRFLQRFN</sequence>
<feature type="transmembrane region" description="Helical" evidence="8">
    <location>
        <begin position="180"/>
        <end position="202"/>
    </location>
</feature>
<evidence type="ECO:0000256" key="8">
    <source>
        <dbReference type="SAM" id="Phobius"/>
    </source>
</evidence>
<keyword evidence="3" id="KW-1003">Cell membrane</keyword>
<keyword evidence="5 8" id="KW-0812">Transmembrane</keyword>
<dbReference type="AlphaFoldDB" id="A0A5R9J348"/>
<evidence type="ECO:0000256" key="5">
    <source>
        <dbReference type="ARBA" id="ARBA00022692"/>
    </source>
</evidence>
<comment type="caution">
    <text evidence="9">The sequence shown here is derived from an EMBL/GenBank/DDBJ whole genome shotgun (WGS) entry which is preliminary data.</text>
</comment>
<feature type="transmembrane region" description="Helical" evidence="8">
    <location>
        <begin position="232"/>
        <end position="252"/>
    </location>
</feature>
<evidence type="ECO:0000256" key="7">
    <source>
        <dbReference type="ARBA" id="ARBA00023136"/>
    </source>
</evidence>
<feature type="transmembrane region" description="Helical" evidence="8">
    <location>
        <begin position="312"/>
        <end position="331"/>
    </location>
</feature>
<accession>A0A5R9J348</accession>
<dbReference type="InterPro" id="IPR001851">
    <property type="entry name" value="ABC_transp_permease"/>
</dbReference>
<keyword evidence="4" id="KW-0997">Cell inner membrane</keyword>
<name>A0A5R9J348_9PROT</name>
<dbReference type="Pfam" id="PF02653">
    <property type="entry name" value="BPD_transp_2"/>
    <property type="match status" value="1"/>
</dbReference>
<dbReference type="GO" id="GO:0022857">
    <property type="term" value="F:transmembrane transporter activity"/>
    <property type="evidence" value="ECO:0007669"/>
    <property type="project" value="InterPro"/>
</dbReference>
<reference evidence="9 10" key="1">
    <citation type="submission" date="2019-05" db="EMBL/GenBank/DDBJ databases">
        <authorList>
            <person name="Pankratov T."/>
            <person name="Grouzdev D."/>
        </authorList>
    </citation>
    <scope>NUCLEOTIDE SEQUENCE [LARGE SCALE GENOMIC DNA]</scope>
    <source>
        <strain evidence="9 10">KEBCLARHB70R</strain>
    </source>
</reference>
<dbReference type="GO" id="GO:0005886">
    <property type="term" value="C:plasma membrane"/>
    <property type="evidence" value="ECO:0007669"/>
    <property type="project" value="UniProtKB-SubCell"/>
</dbReference>
<evidence type="ECO:0000256" key="2">
    <source>
        <dbReference type="ARBA" id="ARBA00022448"/>
    </source>
</evidence>
<feature type="transmembrane region" description="Helical" evidence="8">
    <location>
        <begin position="264"/>
        <end position="280"/>
    </location>
</feature>
<protein>
    <submittedName>
        <fullName evidence="9">ABC transporter permease</fullName>
    </submittedName>
</protein>
<gene>
    <name evidence="9" type="ORF">FE263_15945</name>
</gene>
<dbReference type="PANTHER" id="PTHR32196">
    <property type="entry name" value="ABC TRANSPORTER PERMEASE PROTEIN YPHD-RELATED-RELATED"/>
    <property type="match status" value="1"/>
</dbReference>
<evidence type="ECO:0000256" key="1">
    <source>
        <dbReference type="ARBA" id="ARBA00004651"/>
    </source>
</evidence>
<dbReference type="RefSeq" id="WP_138327037.1">
    <property type="nucleotide sequence ID" value="NZ_VCDI01000006.1"/>
</dbReference>
<feature type="transmembrane region" description="Helical" evidence="8">
    <location>
        <begin position="82"/>
        <end position="101"/>
    </location>
</feature>
<organism evidence="9 10">
    <name type="scientific">Lichenicoccus roseus</name>
    <dbReference type="NCBI Taxonomy" id="2683649"/>
    <lineage>
        <taxon>Bacteria</taxon>
        <taxon>Pseudomonadati</taxon>
        <taxon>Pseudomonadota</taxon>
        <taxon>Alphaproteobacteria</taxon>
        <taxon>Acetobacterales</taxon>
        <taxon>Acetobacteraceae</taxon>
        <taxon>Lichenicoccus</taxon>
    </lineage>
</organism>
<evidence type="ECO:0000313" key="10">
    <source>
        <dbReference type="Proteomes" id="UP000305654"/>
    </source>
</evidence>
<comment type="subcellular location">
    <subcellularLocation>
        <location evidence="1">Cell membrane</location>
        <topology evidence="1">Multi-pass membrane protein</topology>
    </subcellularLocation>
</comment>